<proteinExistence type="predicted"/>
<protein>
    <submittedName>
        <fullName evidence="1">Uncharacterized protein</fullName>
    </submittedName>
</protein>
<dbReference type="EMBL" id="JBBBZM010000167">
    <property type="protein sequence ID" value="KAL0632465.1"/>
    <property type="molecule type" value="Genomic_DNA"/>
</dbReference>
<dbReference type="InterPro" id="IPR036291">
    <property type="entry name" value="NAD(P)-bd_dom_sf"/>
</dbReference>
<organism evidence="1 2">
    <name type="scientific">Discina gigas</name>
    <dbReference type="NCBI Taxonomy" id="1032678"/>
    <lineage>
        <taxon>Eukaryota</taxon>
        <taxon>Fungi</taxon>
        <taxon>Dikarya</taxon>
        <taxon>Ascomycota</taxon>
        <taxon>Pezizomycotina</taxon>
        <taxon>Pezizomycetes</taxon>
        <taxon>Pezizales</taxon>
        <taxon>Discinaceae</taxon>
        <taxon>Discina</taxon>
    </lineage>
</organism>
<comment type="caution">
    <text evidence="1">The sequence shown here is derived from an EMBL/GenBank/DDBJ whole genome shotgun (WGS) entry which is preliminary data.</text>
</comment>
<dbReference type="PANTHER" id="PTHR43647:SF4">
    <property type="entry name" value="KETOREDUCTASE (KR) DOMAIN-CONTAINING PROTEIN"/>
    <property type="match status" value="1"/>
</dbReference>
<keyword evidence="2" id="KW-1185">Reference proteome</keyword>
<reference evidence="1 2" key="1">
    <citation type="submission" date="2024-02" db="EMBL/GenBank/DDBJ databases">
        <title>Discinaceae phylogenomics.</title>
        <authorList>
            <person name="Dirks A.C."/>
            <person name="James T.Y."/>
        </authorList>
    </citation>
    <scope>NUCLEOTIDE SEQUENCE [LARGE SCALE GENOMIC DNA]</scope>
    <source>
        <strain evidence="1 2">ACD0624</strain>
    </source>
</reference>
<name>A0ABR3G974_9PEZI</name>
<evidence type="ECO:0000313" key="1">
    <source>
        <dbReference type="EMBL" id="KAL0632465.1"/>
    </source>
</evidence>
<dbReference type="Proteomes" id="UP001447188">
    <property type="component" value="Unassembled WGS sequence"/>
</dbReference>
<evidence type="ECO:0000313" key="2">
    <source>
        <dbReference type="Proteomes" id="UP001447188"/>
    </source>
</evidence>
<sequence length="334" mass="36508">MSTSVGTVVLTGANGSLGIAYVKSLLISFPNYTAILTVRDDSESDPNTQNLRQLIAKHPKAFIYKLDLASLSAVTQFSADISSRVTSGELPPISAIVCNAFAWSLNTGLKFSADGYELSFQVCYLSHFALVLRLLGSMDIGNGRVVLLASDTHDPERKNALESYPVKFPDDLAQLVKPSPDKKGEEVGRGFQRYGLSKLCCVMFMYQLNSHLAQESELKNITVTAMDPGGIPDSRCMDGESVPTSWRLLMRLVLGPLQPILKHALPTLRSSTDAGVDLVEFSIGPKFAGKRGFYLMLNSDKSSKESYDEEKQKTVWNKSLEWASVGPGDTVLKI</sequence>
<dbReference type="Gene3D" id="3.40.50.720">
    <property type="entry name" value="NAD(P)-binding Rossmann-like Domain"/>
    <property type="match status" value="1"/>
</dbReference>
<gene>
    <name evidence="1" type="ORF">Q9L58_008649</name>
</gene>
<dbReference type="SUPFAM" id="SSF51735">
    <property type="entry name" value="NAD(P)-binding Rossmann-fold domains"/>
    <property type="match status" value="1"/>
</dbReference>
<accession>A0ABR3G974</accession>
<dbReference type="PANTHER" id="PTHR43647">
    <property type="entry name" value="DEHYDROGENASE"/>
    <property type="match status" value="1"/>
</dbReference>
<dbReference type="InterPro" id="IPR051593">
    <property type="entry name" value="Ergosterol_Biosynth_ERG27"/>
</dbReference>